<feature type="domain" description="Glycosyl transferase family 1" evidence="1">
    <location>
        <begin position="211"/>
        <end position="360"/>
    </location>
</feature>
<name>A0A1X6Y5L0_9RHOB</name>
<organism evidence="3 4">
    <name type="scientific">Roseivivax jejudonensis</name>
    <dbReference type="NCBI Taxonomy" id="1529041"/>
    <lineage>
        <taxon>Bacteria</taxon>
        <taxon>Pseudomonadati</taxon>
        <taxon>Pseudomonadota</taxon>
        <taxon>Alphaproteobacteria</taxon>
        <taxon>Rhodobacterales</taxon>
        <taxon>Roseobacteraceae</taxon>
        <taxon>Roseivivax</taxon>
    </lineage>
</organism>
<dbReference type="OrthoDB" id="9790710at2"/>
<dbReference type="SUPFAM" id="SSF53756">
    <property type="entry name" value="UDP-Glycosyltransferase/glycogen phosphorylase"/>
    <property type="match status" value="1"/>
</dbReference>
<dbReference type="PANTHER" id="PTHR45947">
    <property type="entry name" value="SULFOQUINOVOSYL TRANSFERASE SQD2"/>
    <property type="match status" value="1"/>
</dbReference>
<dbReference type="Pfam" id="PF00534">
    <property type="entry name" value="Glycos_transf_1"/>
    <property type="match status" value="1"/>
</dbReference>
<dbReference type="InterPro" id="IPR050194">
    <property type="entry name" value="Glycosyltransferase_grp1"/>
</dbReference>
<gene>
    <name evidence="3" type="ORF">ROJ8625_00281</name>
</gene>
<dbReference type="RefSeq" id="WP_085790059.1">
    <property type="nucleotide sequence ID" value="NZ_FWFK01000001.1"/>
</dbReference>
<dbReference type="InterPro" id="IPR001296">
    <property type="entry name" value="Glyco_trans_1"/>
</dbReference>
<keyword evidence="4" id="KW-1185">Reference proteome</keyword>
<evidence type="ECO:0000313" key="4">
    <source>
        <dbReference type="Proteomes" id="UP000193570"/>
    </source>
</evidence>
<dbReference type="InterPro" id="IPR028098">
    <property type="entry name" value="Glyco_trans_4-like_N"/>
</dbReference>
<keyword evidence="3" id="KW-0808">Transferase</keyword>
<dbReference type="Pfam" id="PF13579">
    <property type="entry name" value="Glyco_trans_4_4"/>
    <property type="match status" value="1"/>
</dbReference>
<evidence type="ECO:0000313" key="3">
    <source>
        <dbReference type="EMBL" id="SLN11627.1"/>
    </source>
</evidence>
<dbReference type="EMBL" id="FWFK01000001">
    <property type="protein sequence ID" value="SLN11627.1"/>
    <property type="molecule type" value="Genomic_DNA"/>
</dbReference>
<dbReference type="Gene3D" id="3.40.50.2000">
    <property type="entry name" value="Glycogen Phosphorylase B"/>
    <property type="match status" value="2"/>
</dbReference>
<feature type="domain" description="Glycosyltransferase subfamily 4-like N-terminal" evidence="2">
    <location>
        <begin position="17"/>
        <end position="186"/>
    </location>
</feature>
<dbReference type="EC" id="2.4.1.11" evidence="3"/>
<proteinExistence type="predicted"/>
<dbReference type="AlphaFoldDB" id="A0A1X6Y5L0"/>
<sequence>MRVLIFAPNYLPATRYGGPVRSTHGLARGLAGQGHEVHVLTTDVDGSGRLDVPLDRPVEMDGVHVHYRPIIPPRRIYFSPALARLADEMVPYMDVVHVNGMFLWPGPRIARAARRAGVALVVSPRGMLMPEMIAGKSRLVKQAWIRAFERANLAGARAIHLTSAGEAEGLRKTGLDLAPCMVIGNGVDAPDPAPTPAEIAAVWGDVPAGRRVAFLARLDWTKGVDLAIDAARACPEVYLRIAGYDQIGLREALLPRTRRSDGSRCAEFVGPLDGRAKWAFLAGADMLLAPSVRESFGMSVAEALAVGTPAIVTPGVGIRTILAELDPELVEERTEEALAESLLEWMRNGPRRKAVGQRAASVMADRHGWHAAAQRMVSLYRGEPE</sequence>
<evidence type="ECO:0000259" key="2">
    <source>
        <dbReference type="Pfam" id="PF13579"/>
    </source>
</evidence>
<dbReference type="GO" id="GO:0004373">
    <property type="term" value="F:alpha-1,4-glucan glucosyltransferase (UDP-glucose donor) activity"/>
    <property type="evidence" value="ECO:0007669"/>
    <property type="project" value="UniProtKB-EC"/>
</dbReference>
<protein>
    <submittedName>
        <fullName evidence="3">Glycogen synthase</fullName>
        <ecNumber evidence="3">2.4.1.11</ecNumber>
    </submittedName>
</protein>
<reference evidence="3 4" key="1">
    <citation type="submission" date="2017-03" db="EMBL/GenBank/DDBJ databases">
        <authorList>
            <person name="Afonso C.L."/>
            <person name="Miller P.J."/>
            <person name="Scott M.A."/>
            <person name="Spackman E."/>
            <person name="Goraichik I."/>
            <person name="Dimitrov K.M."/>
            <person name="Suarez D.L."/>
            <person name="Swayne D.E."/>
        </authorList>
    </citation>
    <scope>NUCLEOTIDE SEQUENCE [LARGE SCALE GENOMIC DNA]</scope>
    <source>
        <strain evidence="3 4">CECT 8625</strain>
    </source>
</reference>
<keyword evidence="3" id="KW-0328">Glycosyltransferase</keyword>
<accession>A0A1X6Y5L0</accession>
<dbReference type="Proteomes" id="UP000193570">
    <property type="component" value="Unassembled WGS sequence"/>
</dbReference>
<evidence type="ECO:0000259" key="1">
    <source>
        <dbReference type="Pfam" id="PF00534"/>
    </source>
</evidence>
<dbReference type="PANTHER" id="PTHR45947:SF3">
    <property type="entry name" value="SULFOQUINOVOSYL TRANSFERASE SQD2"/>
    <property type="match status" value="1"/>
</dbReference>